<feature type="transmembrane region" description="Helical" evidence="1">
    <location>
        <begin position="6"/>
        <end position="26"/>
    </location>
</feature>
<evidence type="ECO:0000256" key="1">
    <source>
        <dbReference type="SAM" id="Phobius"/>
    </source>
</evidence>
<dbReference type="AlphaFoldDB" id="A0A844F522"/>
<proteinExistence type="predicted"/>
<name>A0A844F522_CLOSV</name>
<keyword evidence="1" id="KW-1133">Transmembrane helix</keyword>
<comment type="caution">
    <text evidence="2">The sequence shown here is derived from an EMBL/GenBank/DDBJ whole genome shotgun (WGS) entry which is preliminary data.</text>
</comment>
<reference evidence="2 3" key="1">
    <citation type="submission" date="2019-08" db="EMBL/GenBank/DDBJ databases">
        <title>In-depth cultivation of the pig gut microbiome towards novel bacterial diversity and tailored functional studies.</title>
        <authorList>
            <person name="Wylensek D."/>
            <person name="Hitch T.C.A."/>
            <person name="Clavel T."/>
        </authorList>
    </citation>
    <scope>NUCLEOTIDE SEQUENCE [LARGE SCALE GENOMIC DNA]</scope>
    <source>
        <strain evidence="2 3">BL-389-WT-3D</strain>
    </source>
</reference>
<feature type="transmembrane region" description="Helical" evidence="1">
    <location>
        <begin position="85"/>
        <end position="105"/>
    </location>
</feature>
<sequence length="128" mass="14756">MKKSGYIVALLIEIILYTGAYVFNYFTVRRLGMNRYVVHLNGQIKEAVPIEIILKVGLPVLLIFCILTIIIYVRNKNDLKKLSVFMVLVSICTTEAPFILPSSVFECEKRHSLIFTDFRWLAAKKVAW</sequence>
<evidence type="ECO:0000313" key="3">
    <source>
        <dbReference type="Proteomes" id="UP000462363"/>
    </source>
</evidence>
<protein>
    <submittedName>
        <fullName evidence="2">Uncharacterized protein</fullName>
    </submittedName>
</protein>
<keyword evidence="1" id="KW-0472">Membrane</keyword>
<gene>
    <name evidence="2" type="ORF">FYJ37_14565</name>
</gene>
<evidence type="ECO:0000313" key="2">
    <source>
        <dbReference type="EMBL" id="MSS41522.1"/>
    </source>
</evidence>
<dbReference type="RefSeq" id="WP_154322381.1">
    <property type="nucleotide sequence ID" value="NZ_CP045695.1"/>
</dbReference>
<organism evidence="2 3">
    <name type="scientific">Clostridium scindens (strain JCM 10418 / VPI 12708)</name>
    <dbReference type="NCBI Taxonomy" id="29347"/>
    <lineage>
        <taxon>Bacteria</taxon>
        <taxon>Bacillati</taxon>
        <taxon>Bacillota</taxon>
        <taxon>Clostridia</taxon>
        <taxon>Lachnospirales</taxon>
        <taxon>Lachnospiraceae</taxon>
    </lineage>
</organism>
<keyword evidence="1" id="KW-0812">Transmembrane</keyword>
<dbReference type="Proteomes" id="UP000462363">
    <property type="component" value="Unassembled WGS sequence"/>
</dbReference>
<dbReference type="EMBL" id="VUMB01000039">
    <property type="protein sequence ID" value="MSS41522.1"/>
    <property type="molecule type" value="Genomic_DNA"/>
</dbReference>
<accession>A0A844F522</accession>
<feature type="transmembrane region" description="Helical" evidence="1">
    <location>
        <begin position="52"/>
        <end position="73"/>
    </location>
</feature>